<protein>
    <recommendedName>
        <fullName evidence="3">Macroglobulin domain-containing protein</fullName>
    </recommendedName>
</protein>
<dbReference type="RefSeq" id="WP_150903361.1">
    <property type="nucleotide sequence ID" value="NZ_VTWT01000003.1"/>
</dbReference>
<dbReference type="Proteomes" id="UP000326570">
    <property type="component" value="Unassembled WGS sequence"/>
</dbReference>
<gene>
    <name evidence="1" type="ORF">F0P94_08055</name>
</gene>
<organism evidence="1 2">
    <name type="scientific">Adhaeribacter soli</name>
    <dbReference type="NCBI Taxonomy" id="2607655"/>
    <lineage>
        <taxon>Bacteria</taxon>
        <taxon>Pseudomonadati</taxon>
        <taxon>Bacteroidota</taxon>
        <taxon>Cytophagia</taxon>
        <taxon>Cytophagales</taxon>
        <taxon>Hymenobacteraceae</taxon>
        <taxon>Adhaeribacter</taxon>
    </lineage>
</organism>
<evidence type="ECO:0000313" key="2">
    <source>
        <dbReference type="Proteomes" id="UP000326570"/>
    </source>
</evidence>
<name>A0A5N1J0W9_9BACT</name>
<proteinExistence type="predicted"/>
<sequence length="815" mass="90012">MNSFLGKVSKVSFLFGWLLWAILLCPETKAQEKRAVQNAGWLQQLPTNFKAFTEAQNPDKVYLHTDRAFYVAGDTIWYKAYLMDAYSWKPGGAEEVINVSILNAAQKEIVKQKVLARAGYAVAQLILPDSLPSGNYTLVAYTNWMRNAGGKSFFRKAITILNTYGSPDEAGGLKAQVPENNPVDLQFFPEGGGLVSGVTSIVGFSAKNAAGFGVPVEGKIMDGTGKVVTAFKAYHAGIGNFVFKPEAHKTYYAVINGLGSDSKRFDLPVPQEKGLVLHIDNASDNVTVRVTGTPDKANAKQVLLIQSRGAVYFSDEVLLNSNAEAELKMLKTGFPDGIAHAALFNAEGVAEAERLFFINNRQQLNLKLTTNKQTYGRRELVTVNLEATDNTGKPVRSEFSIAVTDMGQNASLSSNPNLPAYLLLSSELKAFVEDAGYYFKNSSTATSMALDNLLLTQRWHRFTWAQINGAETYKPVFKRENGLHLKGEALNKEGQPLQKAVIYLLDLKSGKTDLVSTNEEGLFLVTLSEKASEPQYLYQVWQQGIFQKQAQLKFLSDSDALSEISQGFFAATTDTLVSTRLLLQTRIAKQFASADKKPETVVSDHAAWMNIPADRNYQLSKYNNFHDVEEAVREIIPSVKIRNYNGDTETRIFNVAAKKYFPYQPLYFIDGKPTYNNDLVLRMSADQVQEINVYLSSNSLKQFGFLGNQGVIAIRTKKGNFNLPESENQNIVSINGVVQALEFNIPKLAPRSTVLPDFRPVLYWNPRVTTDANGRAVFTFPTSDAATRFRIEAQGISADGLPGAGTAEFSTMPAQ</sequence>
<dbReference type="Gene3D" id="2.60.40.1930">
    <property type="match status" value="1"/>
</dbReference>
<evidence type="ECO:0008006" key="3">
    <source>
        <dbReference type="Google" id="ProtNLM"/>
    </source>
</evidence>
<dbReference type="AlphaFoldDB" id="A0A5N1J0W9"/>
<comment type="caution">
    <text evidence="1">The sequence shown here is derived from an EMBL/GenBank/DDBJ whole genome shotgun (WGS) entry which is preliminary data.</text>
</comment>
<dbReference type="EMBL" id="VTWT01000003">
    <property type="protein sequence ID" value="KAA9340290.1"/>
    <property type="molecule type" value="Genomic_DNA"/>
</dbReference>
<evidence type="ECO:0000313" key="1">
    <source>
        <dbReference type="EMBL" id="KAA9340290.1"/>
    </source>
</evidence>
<accession>A0A5N1J0W9</accession>
<reference evidence="1 2" key="1">
    <citation type="submission" date="2019-09" db="EMBL/GenBank/DDBJ databases">
        <title>Genome sequence of Adhaeribacter sp. M2.</title>
        <authorList>
            <person name="Srinivasan S."/>
        </authorList>
    </citation>
    <scope>NUCLEOTIDE SEQUENCE [LARGE SCALE GENOMIC DNA]</scope>
    <source>
        <strain evidence="1 2">M2</strain>
    </source>
</reference>
<keyword evidence="2" id="KW-1185">Reference proteome</keyword>